<dbReference type="PANTHER" id="PTHR46124">
    <property type="entry name" value="D-AMINOACYL-TRNA DEACYLASE"/>
    <property type="match status" value="1"/>
</dbReference>
<dbReference type="Pfam" id="PF01026">
    <property type="entry name" value="TatD_DNase"/>
    <property type="match status" value="1"/>
</dbReference>
<protein>
    <submittedName>
        <fullName evidence="3">Unannotated protein</fullName>
    </submittedName>
</protein>
<dbReference type="EMBL" id="CAFBLS010000262">
    <property type="protein sequence ID" value="CAB4885240.1"/>
    <property type="molecule type" value="Genomic_DNA"/>
</dbReference>
<dbReference type="CDD" id="cd01310">
    <property type="entry name" value="TatD_DNAse"/>
    <property type="match status" value="1"/>
</dbReference>
<sequence>MLTPPMPLAAPVIDTHCHLDMRERGRDGTEPAEPDELIALAASVGVTKVVQIGCDVHSARWSVEMAQGRPDVVVGVALHPNEAPRIFESGGQKALDEAYAVIAGLATDPVVRAVGETGLDYFRTEGPLRQVQQASFRWHIALAKKLGKALVIHDRDAHDDVMAVLDSEGAPATTIFHCFSGDAQMAAACAERGWYMSFAGVITFKNNDALREALMVVPDHLLLVETDSPYLTPVPHRGQTNGSYLMPHTVRCIAELRGIDEATASNLLWVNAQRAFGEW</sequence>
<dbReference type="Gene3D" id="3.20.20.140">
    <property type="entry name" value="Metal-dependent hydrolases"/>
    <property type="match status" value="1"/>
</dbReference>
<name>A0A6J7EVX7_9ZZZZ</name>
<dbReference type="InterPro" id="IPR032466">
    <property type="entry name" value="Metal_Hydrolase"/>
</dbReference>
<dbReference type="PIRSF" id="PIRSF005902">
    <property type="entry name" value="DNase_TatD"/>
    <property type="match status" value="1"/>
</dbReference>
<dbReference type="InterPro" id="IPR015991">
    <property type="entry name" value="TatD/YcfH-like"/>
</dbReference>
<dbReference type="GO" id="GO:0016788">
    <property type="term" value="F:hydrolase activity, acting on ester bonds"/>
    <property type="evidence" value="ECO:0007669"/>
    <property type="project" value="InterPro"/>
</dbReference>
<organism evidence="3">
    <name type="scientific">freshwater metagenome</name>
    <dbReference type="NCBI Taxonomy" id="449393"/>
    <lineage>
        <taxon>unclassified sequences</taxon>
        <taxon>metagenomes</taxon>
        <taxon>ecological metagenomes</taxon>
    </lineage>
</organism>
<dbReference type="SUPFAM" id="SSF51556">
    <property type="entry name" value="Metallo-dependent hydrolases"/>
    <property type="match status" value="1"/>
</dbReference>
<evidence type="ECO:0000313" key="3">
    <source>
        <dbReference type="EMBL" id="CAB4885240.1"/>
    </source>
</evidence>
<accession>A0A6J7EVX7</accession>
<proteinExistence type="predicted"/>
<evidence type="ECO:0000256" key="2">
    <source>
        <dbReference type="ARBA" id="ARBA00022801"/>
    </source>
</evidence>
<dbReference type="AlphaFoldDB" id="A0A6J7EVX7"/>
<dbReference type="GO" id="GO:0004536">
    <property type="term" value="F:DNA nuclease activity"/>
    <property type="evidence" value="ECO:0007669"/>
    <property type="project" value="InterPro"/>
</dbReference>
<dbReference type="FunFam" id="3.20.20.140:FF:000005">
    <property type="entry name" value="TatD family hydrolase"/>
    <property type="match status" value="1"/>
</dbReference>
<dbReference type="PROSITE" id="PS01091">
    <property type="entry name" value="TATD_3"/>
    <property type="match status" value="1"/>
</dbReference>
<dbReference type="InterPro" id="IPR018228">
    <property type="entry name" value="DNase_TatD-rel_CS"/>
</dbReference>
<keyword evidence="2" id="KW-0378">Hydrolase</keyword>
<dbReference type="GO" id="GO:0046872">
    <property type="term" value="F:metal ion binding"/>
    <property type="evidence" value="ECO:0007669"/>
    <property type="project" value="UniProtKB-KW"/>
</dbReference>
<reference evidence="3" key="1">
    <citation type="submission" date="2020-05" db="EMBL/GenBank/DDBJ databases">
        <authorList>
            <person name="Chiriac C."/>
            <person name="Salcher M."/>
            <person name="Ghai R."/>
            <person name="Kavagutti S V."/>
        </authorList>
    </citation>
    <scope>NUCLEOTIDE SEQUENCE</scope>
</reference>
<dbReference type="GO" id="GO:0005829">
    <property type="term" value="C:cytosol"/>
    <property type="evidence" value="ECO:0007669"/>
    <property type="project" value="TreeGrafter"/>
</dbReference>
<dbReference type="PROSITE" id="PS01137">
    <property type="entry name" value="TATD_1"/>
    <property type="match status" value="1"/>
</dbReference>
<dbReference type="InterPro" id="IPR001130">
    <property type="entry name" value="TatD-like"/>
</dbReference>
<gene>
    <name evidence="3" type="ORF">UFOPK3402_01722</name>
</gene>
<dbReference type="PANTHER" id="PTHR46124:SF2">
    <property type="entry name" value="D-AMINOACYL-TRNA DEACYLASE"/>
    <property type="match status" value="1"/>
</dbReference>
<evidence type="ECO:0000256" key="1">
    <source>
        <dbReference type="ARBA" id="ARBA00022723"/>
    </source>
</evidence>
<keyword evidence="1" id="KW-0479">Metal-binding</keyword>
<dbReference type="NCBIfam" id="TIGR00010">
    <property type="entry name" value="YchF/TatD family DNA exonuclease"/>
    <property type="match status" value="1"/>
</dbReference>